<dbReference type="OrthoDB" id="212062at2"/>
<keyword evidence="4" id="KW-0233">DNA recombination</keyword>
<evidence type="ECO:0000256" key="4">
    <source>
        <dbReference type="ARBA" id="ARBA00023172"/>
    </source>
</evidence>
<evidence type="ECO:0000256" key="1">
    <source>
        <dbReference type="ARBA" id="ARBA00008857"/>
    </source>
</evidence>
<dbReference type="Proteomes" id="UP000317429">
    <property type="component" value="Chromosome"/>
</dbReference>
<keyword evidence="2" id="KW-0229">DNA integration</keyword>
<dbReference type="PROSITE" id="PS51900">
    <property type="entry name" value="CB"/>
    <property type="match status" value="1"/>
</dbReference>
<comment type="similarity">
    <text evidence="1">Belongs to the 'phage' integrase family.</text>
</comment>
<dbReference type="InterPro" id="IPR002104">
    <property type="entry name" value="Integrase_catalytic"/>
</dbReference>
<evidence type="ECO:0000313" key="10">
    <source>
        <dbReference type="Proteomes" id="UP000317429"/>
    </source>
</evidence>
<evidence type="ECO:0000256" key="2">
    <source>
        <dbReference type="ARBA" id="ARBA00022908"/>
    </source>
</evidence>
<keyword evidence="3 5" id="KW-0238">DNA-binding</keyword>
<dbReference type="EMBL" id="CP036291">
    <property type="protein sequence ID" value="QDU88406.1"/>
    <property type="molecule type" value="Genomic_DNA"/>
</dbReference>
<feature type="region of interest" description="Disordered" evidence="6">
    <location>
        <begin position="393"/>
        <end position="421"/>
    </location>
</feature>
<dbReference type="Pfam" id="PF00589">
    <property type="entry name" value="Phage_integrase"/>
    <property type="match status" value="1"/>
</dbReference>
<dbReference type="GO" id="GO:0015074">
    <property type="term" value="P:DNA integration"/>
    <property type="evidence" value="ECO:0007669"/>
    <property type="project" value="UniProtKB-KW"/>
</dbReference>
<accession>A0A518DAF9</accession>
<dbReference type="InterPro" id="IPR044068">
    <property type="entry name" value="CB"/>
</dbReference>
<dbReference type="InterPro" id="IPR050090">
    <property type="entry name" value="Tyrosine_recombinase_XerCD"/>
</dbReference>
<dbReference type="InterPro" id="IPR004107">
    <property type="entry name" value="Integrase_SAM-like_N"/>
</dbReference>
<dbReference type="InterPro" id="IPR011010">
    <property type="entry name" value="DNA_brk_join_enz"/>
</dbReference>
<dbReference type="InterPro" id="IPR010998">
    <property type="entry name" value="Integrase_recombinase_N"/>
</dbReference>
<feature type="domain" description="Core-binding (CB)" evidence="8">
    <location>
        <begin position="87"/>
        <end position="173"/>
    </location>
</feature>
<dbReference type="PANTHER" id="PTHR30349:SF41">
    <property type="entry name" value="INTEGRASE_RECOMBINASE PROTEIN MJ0367-RELATED"/>
    <property type="match status" value="1"/>
</dbReference>
<dbReference type="GO" id="GO:0003677">
    <property type="term" value="F:DNA binding"/>
    <property type="evidence" value="ECO:0007669"/>
    <property type="project" value="UniProtKB-UniRule"/>
</dbReference>
<feature type="domain" description="Tyr recombinase" evidence="7">
    <location>
        <begin position="194"/>
        <end position="391"/>
    </location>
</feature>
<dbReference type="AlphaFoldDB" id="A0A518DAF9"/>
<gene>
    <name evidence="9" type="primary">xerD_2</name>
    <name evidence="9" type="ORF">Pla175_17820</name>
</gene>
<dbReference type="GO" id="GO:0006310">
    <property type="term" value="P:DNA recombination"/>
    <property type="evidence" value="ECO:0007669"/>
    <property type="project" value="UniProtKB-KW"/>
</dbReference>
<dbReference type="Gene3D" id="1.10.443.10">
    <property type="entry name" value="Intergrase catalytic core"/>
    <property type="match status" value="1"/>
</dbReference>
<dbReference type="Pfam" id="PF02899">
    <property type="entry name" value="Phage_int_SAM_1"/>
    <property type="match status" value="1"/>
</dbReference>
<dbReference type="PANTHER" id="PTHR30349">
    <property type="entry name" value="PHAGE INTEGRASE-RELATED"/>
    <property type="match status" value="1"/>
</dbReference>
<protein>
    <submittedName>
        <fullName evidence="9">Tyrosine recombinase XerD</fullName>
    </submittedName>
</protein>
<dbReference type="Gene3D" id="1.10.150.130">
    <property type="match status" value="1"/>
</dbReference>
<dbReference type="SUPFAM" id="SSF56349">
    <property type="entry name" value="DNA breaking-rejoining enzymes"/>
    <property type="match status" value="1"/>
</dbReference>
<reference evidence="9 10" key="1">
    <citation type="submission" date="2019-02" db="EMBL/GenBank/DDBJ databases">
        <title>Deep-cultivation of Planctomycetes and their phenomic and genomic characterization uncovers novel biology.</title>
        <authorList>
            <person name="Wiegand S."/>
            <person name="Jogler M."/>
            <person name="Boedeker C."/>
            <person name="Pinto D."/>
            <person name="Vollmers J."/>
            <person name="Rivas-Marin E."/>
            <person name="Kohn T."/>
            <person name="Peeters S.H."/>
            <person name="Heuer A."/>
            <person name="Rast P."/>
            <person name="Oberbeckmann S."/>
            <person name="Bunk B."/>
            <person name="Jeske O."/>
            <person name="Meyerdierks A."/>
            <person name="Storesund J.E."/>
            <person name="Kallscheuer N."/>
            <person name="Luecker S."/>
            <person name="Lage O.M."/>
            <person name="Pohl T."/>
            <person name="Merkel B.J."/>
            <person name="Hornburger P."/>
            <person name="Mueller R.-W."/>
            <person name="Bruemmer F."/>
            <person name="Labrenz M."/>
            <person name="Spormann A.M."/>
            <person name="Op den Camp H."/>
            <person name="Overmann J."/>
            <person name="Amann R."/>
            <person name="Jetten M.S.M."/>
            <person name="Mascher T."/>
            <person name="Medema M.H."/>
            <person name="Devos D.P."/>
            <person name="Kaster A.-K."/>
            <person name="Ovreas L."/>
            <person name="Rohde M."/>
            <person name="Galperin M.Y."/>
            <person name="Jogler C."/>
        </authorList>
    </citation>
    <scope>NUCLEOTIDE SEQUENCE [LARGE SCALE GENOMIC DNA]</scope>
    <source>
        <strain evidence="9 10">Pla175</strain>
    </source>
</reference>
<keyword evidence="10" id="KW-1185">Reference proteome</keyword>
<dbReference type="PROSITE" id="PS51898">
    <property type="entry name" value="TYR_RECOMBINASE"/>
    <property type="match status" value="1"/>
</dbReference>
<evidence type="ECO:0000256" key="5">
    <source>
        <dbReference type="PROSITE-ProRule" id="PRU01248"/>
    </source>
</evidence>
<evidence type="ECO:0000256" key="3">
    <source>
        <dbReference type="ARBA" id="ARBA00023125"/>
    </source>
</evidence>
<dbReference type="InterPro" id="IPR013762">
    <property type="entry name" value="Integrase-like_cat_sf"/>
</dbReference>
<dbReference type="KEGG" id="pnd:Pla175_17820"/>
<sequence length="421" mass="47144">MPTPRKLEEVKAEHFTWRLYRRNGVYGADGRHNAVDVGRHSLGTRDRAAAINAVRQLDRVQAAGLGLIVPERNPTQPATSLAPVTIAEGRRLYEMYLRRPAATGGVKLSTYKRYRTSLDKFGKYCAKRNIGSWNLVDAAILEGFIGWLEREGYHRKSIVNEVTTIKQVFGYLLDNGKLQGCEAIRLKVKKAESRPAYCWTPDQVAAMLGHAKNDAGLRWLHDVVLALACTGLRIAELAGLRWSDVDLNNGMLSLTDETGYSDSTGARRQLKSGRSRSFPIHADLMRLLREMPHRSRYIFVGPRGGKLKPDTVGRRLRKSILEPLAERFPSSEGVRGFVNGTPHSFRHYFCSTCSNGGVPERIVMQWLGHADSAMIRNYYHLSDAESRRKMDQLQFLGDPPRGESAASGTPPVTERRTSDLA</sequence>
<organism evidence="9 10">
    <name type="scientific">Pirellulimonas nuda</name>
    <dbReference type="NCBI Taxonomy" id="2528009"/>
    <lineage>
        <taxon>Bacteria</taxon>
        <taxon>Pseudomonadati</taxon>
        <taxon>Planctomycetota</taxon>
        <taxon>Planctomycetia</taxon>
        <taxon>Pirellulales</taxon>
        <taxon>Lacipirellulaceae</taxon>
        <taxon>Pirellulimonas</taxon>
    </lineage>
</organism>
<dbReference type="CDD" id="cd00397">
    <property type="entry name" value="DNA_BRE_C"/>
    <property type="match status" value="1"/>
</dbReference>
<evidence type="ECO:0000256" key="6">
    <source>
        <dbReference type="SAM" id="MobiDB-lite"/>
    </source>
</evidence>
<name>A0A518DAF9_9BACT</name>
<proteinExistence type="inferred from homology"/>
<evidence type="ECO:0000259" key="7">
    <source>
        <dbReference type="PROSITE" id="PS51898"/>
    </source>
</evidence>
<evidence type="ECO:0000259" key="8">
    <source>
        <dbReference type="PROSITE" id="PS51900"/>
    </source>
</evidence>
<evidence type="ECO:0000313" key="9">
    <source>
        <dbReference type="EMBL" id="QDU88406.1"/>
    </source>
</evidence>